<dbReference type="Proteomes" id="UP001519654">
    <property type="component" value="Unassembled WGS sequence"/>
</dbReference>
<name>A0ABS5YN74_9ACTN</name>
<organism evidence="1 2">
    <name type="scientific">Paractinoplanes bogorensis</name>
    <dbReference type="NCBI Taxonomy" id="1610840"/>
    <lineage>
        <taxon>Bacteria</taxon>
        <taxon>Bacillati</taxon>
        <taxon>Actinomycetota</taxon>
        <taxon>Actinomycetes</taxon>
        <taxon>Micromonosporales</taxon>
        <taxon>Micromonosporaceae</taxon>
        <taxon>Paractinoplanes</taxon>
    </lineage>
</organism>
<evidence type="ECO:0000313" key="1">
    <source>
        <dbReference type="EMBL" id="MBU2664823.1"/>
    </source>
</evidence>
<comment type="caution">
    <text evidence="1">The sequence shown here is derived from an EMBL/GenBank/DDBJ whole genome shotgun (WGS) entry which is preliminary data.</text>
</comment>
<evidence type="ECO:0000313" key="2">
    <source>
        <dbReference type="Proteomes" id="UP001519654"/>
    </source>
</evidence>
<dbReference type="Pfam" id="PF21813">
    <property type="entry name" value="DUF6882"/>
    <property type="match status" value="1"/>
</dbReference>
<accession>A0ABS5YN74</accession>
<dbReference type="EMBL" id="JAHKKG010000004">
    <property type="protein sequence ID" value="MBU2664823.1"/>
    <property type="molecule type" value="Genomic_DNA"/>
</dbReference>
<gene>
    <name evidence="1" type="ORF">KOI35_15075</name>
</gene>
<proteinExistence type="predicted"/>
<protein>
    <submittedName>
        <fullName evidence="1">Uncharacterized protein</fullName>
    </submittedName>
</protein>
<dbReference type="InterPro" id="IPR049249">
    <property type="entry name" value="DUF6882"/>
</dbReference>
<reference evidence="1 2" key="1">
    <citation type="submission" date="2021-06" db="EMBL/GenBank/DDBJ databases">
        <title>Actinoplanes lichenicola sp. nov., and Actinoplanes ovalisporus sp. nov., isolated from lichen in Thailand.</title>
        <authorList>
            <person name="Saeng-In P."/>
            <person name="Kanchanasin P."/>
            <person name="Yuki M."/>
            <person name="Kudo T."/>
            <person name="Ohkuma M."/>
            <person name="Phongsopitanun W."/>
            <person name="Tanasupawat S."/>
        </authorList>
    </citation>
    <scope>NUCLEOTIDE SEQUENCE [LARGE SCALE GENOMIC DNA]</scope>
    <source>
        <strain evidence="1 2">NBRC 110975</strain>
    </source>
</reference>
<sequence>MLFGAGKVAAMSAFDDLFSRHVLTGIARQFAFADVIGERNWAVDMGAGVATFGDDLRFPLQLLGSESHGDNSWLWAWANHASNLPPALTQLCTWLRGYGETQGVAELTERSFPLERADGHRLALVASGLTGRPYYRGPYEGGALFFHLEGVPQQEILPERALTVISQTISAFPFDHRAGVGAFFEQQGWPVDSGESLIAHHPAGAELTVSFDHLGRIAQLNGSISPRT</sequence>
<keyword evidence="2" id="KW-1185">Reference proteome</keyword>